<keyword evidence="2" id="KW-0560">Oxidoreductase</keyword>
<comment type="similarity">
    <text evidence="1">Belongs to the short-chain dehydrogenases/reductases (SDR) family.</text>
</comment>
<dbReference type="PANTHER" id="PTHR24320:SF148">
    <property type="entry name" value="NAD(P)-BINDING ROSSMANN-FOLD SUPERFAMILY PROTEIN"/>
    <property type="match status" value="1"/>
</dbReference>
<dbReference type="GO" id="GO:0016491">
    <property type="term" value="F:oxidoreductase activity"/>
    <property type="evidence" value="ECO:0007669"/>
    <property type="project" value="UniProtKB-KW"/>
</dbReference>
<gene>
    <name evidence="3" type="ORF">UFOPK1503_00385</name>
</gene>
<organism evidence="3">
    <name type="scientific">freshwater metagenome</name>
    <dbReference type="NCBI Taxonomy" id="449393"/>
    <lineage>
        <taxon>unclassified sequences</taxon>
        <taxon>metagenomes</taxon>
        <taxon>ecological metagenomes</taxon>
    </lineage>
</organism>
<evidence type="ECO:0000256" key="1">
    <source>
        <dbReference type="ARBA" id="ARBA00006484"/>
    </source>
</evidence>
<sequence>MRIIITGASSGLGLASAESFAKEGHNILMLARGEQRLNQAAEELKNKYPAASIEAQVLDVSDFDQVNDLAKQQTQTIDVLMNNAGLMGPDFKLSPQGIESQMATNHLGHFLLTNLLWQKLAKDSGRVISLSSVVHRRSKLEANSKEEMAGATGKYDRWGRYADSKLACLFFARELDIRSKQAGSKILSIAAHPGWALTGLQANYPNTFDFLAQKAEVGARSQIRAALDPGFRGGEFIGPRFEAWGEPKLIAGSKHSQRLDVMKRLWEISEELTGEGFSV</sequence>
<dbReference type="AlphaFoldDB" id="A0A6J6BVX7"/>
<dbReference type="InterPro" id="IPR002347">
    <property type="entry name" value="SDR_fam"/>
</dbReference>
<name>A0A6J6BVX7_9ZZZZ</name>
<dbReference type="Gene3D" id="3.40.50.720">
    <property type="entry name" value="NAD(P)-binding Rossmann-like Domain"/>
    <property type="match status" value="1"/>
</dbReference>
<evidence type="ECO:0000313" key="3">
    <source>
        <dbReference type="EMBL" id="CAB4542915.1"/>
    </source>
</evidence>
<dbReference type="PRINTS" id="PR00081">
    <property type="entry name" value="GDHRDH"/>
</dbReference>
<dbReference type="PANTHER" id="PTHR24320">
    <property type="entry name" value="RETINOL DEHYDROGENASE"/>
    <property type="match status" value="1"/>
</dbReference>
<accession>A0A6J6BVX7</accession>
<proteinExistence type="inferred from homology"/>
<protein>
    <submittedName>
        <fullName evidence="3">Unannotated protein</fullName>
    </submittedName>
</protein>
<dbReference type="EMBL" id="CAEZST010000004">
    <property type="protein sequence ID" value="CAB4542915.1"/>
    <property type="molecule type" value="Genomic_DNA"/>
</dbReference>
<dbReference type="InterPro" id="IPR036291">
    <property type="entry name" value="NAD(P)-bd_dom_sf"/>
</dbReference>
<dbReference type="Pfam" id="PF00106">
    <property type="entry name" value="adh_short"/>
    <property type="match status" value="1"/>
</dbReference>
<evidence type="ECO:0000256" key="2">
    <source>
        <dbReference type="ARBA" id="ARBA00023002"/>
    </source>
</evidence>
<dbReference type="SUPFAM" id="SSF51735">
    <property type="entry name" value="NAD(P)-binding Rossmann-fold domains"/>
    <property type="match status" value="1"/>
</dbReference>
<reference evidence="3" key="1">
    <citation type="submission" date="2020-05" db="EMBL/GenBank/DDBJ databases">
        <authorList>
            <person name="Chiriac C."/>
            <person name="Salcher M."/>
            <person name="Ghai R."/>
            <person name="Kavagutti S V."/>
        </authorList>
    </citation>
    <scope>NUCLEOTIDE SEQUENCE</scope>
</reference>
<dbReference type="PRINTS" id="PR00080">
    <property type="entry name" value="SDRFAMILY"/>
</dbReference>